<evidence type="ECO:0000256" key="1">
    <source>
        <dbReference type="SAM" id="MobiDB-lite"/>
    </source>
</evidence>
<dbReference type="Pfam" id="PF02622">
    <property type="entry name" value="DUF179"/>
    <property type="match status" value="1"/>
</dbReference>
<dbReference type="AlphaFoldDB" id="A0A8J5HNM7"/>
<dbReference type="EMBL" id="JACMSC010000002">
    <property type="protein sequence ID" value="KAG6532533.1"/>
    <property type="molecule type" value="Genomic_DNA"/>
</dbReference>
<evidence type="ECO:0000313" key="3">
    <source>
        <dbReference type="EMBL" id="KAG6532533.1"/>
    </source>
</evidence>
<feature type="region of interest" description="Disordered" evidence="1">
    <location>
        <begin position="643"/>
        <end position="666"/>
    </location>
</feature>
<feature type="compositionally biased region" description="Polar residues" evidence="1">
    <location>
        <begin position="657"/>
        <end position="666"/>
    </location>
</feature>
<feature type="signal peptide" evidence="2">
    <location>
        <begin position="1"/>
        <end position="29"/>
    </location>
</feature>
<accession>A0A8J5HNM7</accession>
<comment type="caution">
    <text evidence="3">The sequence shown here is derived from an EMBL/GenBank/DDBJ whole genome shotgun (WGS) entry which is preliminary data.</text>
</comment>
<evidence type="ECO:0000313" key="4">
    <source>
        <dbReference type="Proteomes" id="UP000734854"/>
    </source>
</evidence>
<dbReference type="PANTHER" id="PTHR31984">
    <property type="entry name" value="TRANSPORTER, PUTATIVE (DUF179)-RELATED"/>
    <property type="match status" value="1"/>
</dbReference>
<sequence>MGGHLLRHHLLLPLIISLFLLSYSKKAFADPGAYSSSGRTSGSRVEWQALTKGNFSSQIRLHPQILLVVTVPWSGEARTLMKEVSYLVANDEKLKFLKLMVINKNSEKMLAEILGAIDEITIYYYHNSVSHKYHGRSSAQSLLFSVRFFLSLKPDEVPLKPLQTPEDLENFFKSTDKAVLLLDFCGWSAKLMAKKHNENSGTPMASFNYSENVLVHHSEYNLLVILWGALTAWADFILNLESLGAPEQLENGGSNMSCTTEEFKRFESFFNQFTSIAREYFLPPEKQRFGLISEISLLPFLNLTSPDKWLVVLHVSGCSNCTMIVPEGDDLRKILQTHQSIAMELSAFAMANASIGVNTERSWLFFIDNIVKMVEVHSACIDVSECMLELGGKNKIWVFINSQVVNQYSNFCSTNRPSIILFIDRYSESLKVREESKLSLEDNMAIMIVNEGKEISLQNTALENHNNPVYDILTQLLQKENPALRVKETKISEVAKKAGFELLSGDFEVQTVESPIPHNGDDQFSEVIMTSITLLNDPQEPTDSHHDANSGLLSDKENRIENEGKQSVYSDVDILEPDEVTLGGREHAKPLIESIKEVPDKCDSKETLVCKGDQIYEQETGLTYNDENLVCLEQDMPKSEGYLQQEETNKTDPAPTTPTSNHLETDFVPSSSVLSAGNDIEITETSITLQKLNELGYQHHPFLGSFFFADGNYQLLRTLTTGSRIPTLVILDPLQQEHYVLPEEIDISYPSVVDFLQKYLDKNLTPYQHLESSPKISREMPKPPFVKSDFHEVDFIPQVTGSTFCDLVMGFKPCEISSNLPFPSSKDVKPAWMVDVLVLFSNSWCGFCQRMELIVREVHRAFKNFMDFSLIQSTSGDPMQIKDKKEDYLLHKFPKVLLMDCTFSDCGLFLKPLGKKENYPVALLFPAENKSAVTYEGDISVVSIMEFILSHGSNSQHLNMHRGLLRTHSRKVTRDEEISYPTSLTIDEQAHSASEKCNELILNEATTADSRHPLELDSPVTFLDQHKHVLVGSILTATDKLLNAAPFDHSRVLIVTVDQNQGFQGLIINKRISWDVFKDISSDLISLKQAPLFYGGPVALQNLPLVSLVRKPKVGYIKITKSVYFGNPSVTRQAMGELTSMKESIDDYWFFLGFSSWGYDQLFNELAEGAWHSSSQPVEHLDWPEV</sequence>
<keyword evidence="4" id="KW-1185">Reference proteome</keyword>
<dbReference type="SUPFAM" id="SSF143456">
    <property type="entry name" value="VC0467-like"/>
    <property type="match status" value="1"/>
</dbReference>
<dbReference type="Gene3D" id="3.40.30.10">
    <property type="entry name" value="Glutaredoxin"/>
    <property type="match status" value="3"/>
</dbReference>
<organism evidence="3 4">
    <name type="scientific">Zingiber officinale</name>
    <name type="common">Ginger</name>
    <name type="synonym">Amomum zingiber</name>
    <dbReference type="NCBI Taxonomy" id="94328"/>
    <lineage>
        <taxon>Eukaryota</taxon>
        <taxon>Viridiplantae</taxon>
        <taxon>Streptophyta</taxon>
        <taxon>Embryophyta</taxon>
        <taxon>Tracheophyta</taxon>
        <taxon>Spermatophyta</taxon>
        <taxon>Magnoliopsida</taxon>
        <taxon>Liliopsida</taxon>
        <taxon>Zingiberales</taxon>
        <taxon>Zingiberaceae</taxon>
        <taxon>Zingiber</taxon>
    </lineage>
</organism>
<evidence type="ECO:0008006" key="5">
    <source>
        <dbReference type="Google" id="ProtNLM"/>
    </source>
</evidence>
<gene>
    <name evidence="3" type="ORF">ZIOFF_006379</name>
</gene>
<proteinExistence type="predicted"/>
<feature type="region of interest" description="Disordered" evidence="1">
    <location>
        <begin position="536"/>
        <end position="572"/>
    </location>
</feature>
<feature type="compositionally biased region" description="Basic and acidic residues" evidence="1">
    <location>
        <begin position="542"/>
        <end position="564"/>
    </location>
</feature>
<dbReference type="PANTHER" id="PTHR31984:SF12">
    <property type="entry name" value="THIOREDOXIN DOMAIN-CONTAINING PROTEIN"/>
    <property type="match status" value="1"/>
</dbReference>
<evidence type="ECO:0000256" key="2">
    <source>
        <dbReference type="SAM" id="SignalP"/>
    </source>
</evidence>
<reference evidence="3 4" key="1">
    <citation type="submission" date="2020-08" db="EMBL/GenBank/DDBJ databases">
        <title>Plant Genome Project.</title>
        <authorList>
            <person name="Zhang R.-G."/>
        </authorList>
    </citation>
    <scope>NUCLEOTIDE SEQUENCE [LARGE SCALE GENOMIC DNA]</scope>
    <source>
        <tissue evidence="3">Rhizome</tissue>
    </source>
</reference>
<dbReference type="SUPFAM" id="SSF52833">
    <property type="entry name" value="Thioredoxin-like"/>
    <property type="match status" value="1"/>
</dbReference>
<dbReference type="Proteomes" id="UP000734854">
    <property type="component" value="Unassembled WGS sequence"/>
</dbReference>
<dbReference type="InterPro" id="IPR036249">
    <property type="entry name" value="Thioredoxin-like_sf"/>
</dbReference>
<protein>
    <recommendedName>
        <fullName evidence="5">Thioredoxin domain-containing protein</fullName>
    </recommendedName>
</protein>
<dbReference type="InterPro" id="IPR003774">
    <property type="entry name" value="AlgH-like"/>
</dbReference>
<name>A0A8J5HNM7_ZINOF</name>
<feature type="chain" id="PRO_5035203420" description="Thioredoxin domain-containing protein" evidence="2">
    <location>
        <begin position="30"/>
        <end position="1186"/>
    </location>
</feature>
<dbReference type="Gene3D" id="3.40.1740.10">
    <property type="entry name" value="VC0467-like"/>
    <property type="match status" value="1"/>
</dbReference>
<keyword evidence="2" id="KW-0732">Signal</keyword>